<evidence type="ECO:0000256" key="1">
    <source>
        <dbReference type="SAM" id="MobiDB-lite"/>
    </source>
</evidence>
<dbReference type="AlphaFoldDB" id="A0A518HI14"/>
<reference evidence="2 3" key="1">
    <citation type="submission" date="2019-03" db="EMBL/GenBank/DDBJ databases">
        <title>Deep-cultivation of Planctomycetes and their phenomic and genomic characterization uncovers novel biology.</title>
        <authorList>
            <person name="Wiegand S."/>
            <person name="Jogler M."/>
            <person name="Boedeker C."/>
            <person name="Pinto D."/>
            <person name="Vollmers J."/>
            <person name="Rivas-Marin E."/>
            <person name="Kohn T."/>
            <person name="Peeters S.H."/>
            <person name="Heuer A."/>
            <person name="Rast P."/>
            <person name="Oberbeckmann S."/>
            <person name="Bunk B."/>
            <person name="Jeske O."/>
            <person name="Meyerdierks A."/>
            <person name="Storesund J.E."/>
            <person name="Kallscheuer N."/>
            <person name="Luecker S."/>
            <person name="Lage O.M."/>
            <person name="Pohl T."/>
            <person name="Merkel B.J."/>
            <person name="Hornburger P."/>
            <person name="Mueller R.-W."/>
            <person name="Bruemmer F."/>
            <person name="Labrenz M."/>
            <person name="Spormann A.M."/>
            <person name="Op den Camp H."/>
            <person name="Overmann J."/>
            <person name="Amann R."/>
            <person name="Jetten M.S.M."/>
            <person name="Mascher T."/>
            <person name="Medema M.H."/>
            <person name="Devos D.P."/>
            <person name="Kaster A.-K."/>
            <person name="Ovreas L."/>
            <person name="Rohde M."/>
            <person name="Galperin M.Y."/>
            <person name="Jogler C."/>
        </authorList>
    </citation>
    <scope>NUCLEOTIDE SEQUENCE [LARGE SCALE GENOMIC DNA]</scope>
    <source>
        <strain evidence="2 3">Enr13</strain>
    </source>
</reference>
<accession>A0A518HI14</accession>
<feature type="region of interest" description="Disordered" evidence="1">
    <location>
        <begin position="1"/>
        <end position="20"/>
    </location>
</feature>
<dbReference type="EMBL" id="CP037423">
    <property type="protein sequence ID" value="QDV40488.1"/>
    <property type="molecule type" value="Genomic_DNA"/>
</dbReference>
<dbReference type="Proteomes" id="UP000319004">
    <property type="component" value="Chromosome"/>
</dbReference>
<proteinExistence type="predicted"/>
<dbReference type="KEGG" id="snep:Enr13x_02940"/>
<organism evidence="2 3">
    <name type="scientific">Stieleria neptunia</name>
    <dbReference type="NCBI Taxonomy" id="2527979"/>
    <lineage>
        <taxon>Bacteria</taxon>
        <taxon>Pseudomonadati</taxon>
        <taxon>Planctomycetota</taxon>
        <taxon>Planctomycetia</taxon>
        <taxon>Pirellulales</taxon>
        <taxon>Pirellulaceae</taxon>
        <taxon>Stieleria</taxon>
    </lineage>
</organism>
<gene>
    <name evidence="2" type="ORF">Enr13x_02940</name>
</gene>
<evidence type="ECO:0000313" key="2">
    <source>
        <dbReference type="EMBL" id="QDV40488.1"/>
    </source>
</evidence>
<name>A0A518HI14_9BACT</name>
<sequence>MINSTGGDATSASSAGEFFGNGNLVGNKITLLYCKGNRFPIDFAWTVFY</sequence>
<keyword evidence="3" id="KW-1185">Reference proteome</keyword>
<protein>
    <submittedName>
        <fullName evidence="2">Uncharacterized protein</fullName>
    </submittedName>
</protein>
<feature type="compositionally biased region" description="Low complexity" evidence="1">
    <location>
        <begin position="1"/>
        <end position="16"/>
    </location>
</feature>
<evidence type="ECO:0000313" key="3">
    <source>
        <dbReference type="Proteomes" id="UP000319004"/>
    </source>
</evidence>